<keyword evidence="2" id="KW-1185">Reference proteome</keyword>
<dbReference type="EMBL" id="CM007658">
    <property type="protein sequence ID" value="ONH90356.1"/>
    <property type="molecule type" value="Genomic_DNA"/>
</dbReference>
<protein>
    <submittedName>
        <fullName evidence="1">Uncharacterized protein</fullName>
    </submittedName>
</protein>
<dbReference type="AlphaFoldDB" id="A0A251MTA5"/>
<proteinExistence type="predicted"/>
<sequence length="69" mass="8200">MWNQNREAINRNMRIRKSSSRNMLRCKAANIWNDTVPCSRWGCKIFLVLCSYQACHSTLPLYNSLHLQR</sequence>
<dbReference type="Proteomes" id="UP000006882">
    <property type="component" value="Chromosome G8"/>
</dbReference>
<evidence type="ECO:0000313" key="1">
    <source>
        <dbReference type="EMBL" id="ONH90356.1"/>
    </source>
</evidence>
<accession>A0A251MTA5</accession>
<gene>
    <name evidence="1" type="ORF">PRUPE_8G049200</name>
</gene>
<name>A0A251MTA5_PRUPE</name>
<organism evidence="1 2">
    <name type="scientific">Prunus persica</name>
    <name type="common">Peach</name>
    <name type="synonym">Amygdalus persica</name>
    <dbReference type="NCBI Taxonomy" id="3760"/>
    <lineage>
        <taxon>Eukaryota</taxon>
        <taxon>Viridiplantae</taxon>
        <taxon>Streptophyta</taxon>
        <taxon>Embryophyta</taxon>
        <taxon>Tracheophyta</taxon>
        <taxon>Spermatophyta</taxon>
        <taxon>Magnoliopsida</taxon>
        <taxon>eudicotyledons</taxon>
        <taxon>Gunneridae</taxon>
        <taxon>Pentapetalae</taxon>
        <taxon>rosids</taxon>
        <taxon>fabids</taxon>
        <taxon>Rosales</taxon>
        <taxon>Rosaceae</taxon>
        <taxon>Amygdaloideae</taxon>
        <taxon>Amygdaleae</taxon>
        <taxon>Prunus</taxon>
    </lineage>
</organism>
<evidence type="ECO:0000313" key="2">
    <source>
        <dbReference type="Proteomes" id="UP000006882"/>
    </source>
</evidence>
<reference evidence="1 2" key="1">
    <citation type="journal article" date="2013" name="Nat. Genet.">
        <title>The high-quality draft genome of peach (Prunus persica) identifies unique patterns of genetic diversity, domestication and genome evolution.</title>
        <authorList>
            <consortium name="International Peach Genome Initiative"/>
            <person name="Verde I."/>
            <person name="Abbott A.G."/>
            <person name="Scalabrin S."/>
            <person name="Jung S."/>
            <person name="Shu S."/>
            <person name="Marroni F."/>
            <person name="Zhebentyayeva T."/>
            <person name="Dettori M.T."/>
            <person name="Grimwood J."/>
            <person name="Cattonaro F."/>
            <person name="Zuccolo A."/>
            <person name="Rossini L."/>
            <person name="Jenkins J."/>
            <person name="Vendramin E."/>
            <person name="Meisel L.A."/>
            <person name="Decroocq V."/>
            <person name="Sosinski B."/>
            <person name="Prochnik S."/>
            <person name="Mitros T."/>
            <person name="Policriti A."/>
            <person name="Cipriani G."/>
            <person name="Dondini L."/>
            <person name="Ficklin S."/>
            <person name="Goodstein D.M."/>
            <person name="Xuan P."/>
            <person name="Del Fabbro C."/>
            <person name="Aramini V."/>
            <person name="Copetti D."/>
            <person name="Gonzalez S."/>
            <person name="Horner D.S."/>
            <person name="Falchi R."/>
            <person name="Lucas S."/>
            <person name="Mica E."/>
            <person name="Maldonado J."/>
            <person name="Lazzari B."/>
            <person name="Bielenberg D."/>
            <person name="Pirona R."/>
            <person name="Miculan M."/>
            <person name="Barakat A."/>
            <person name="Testolin R."/>
            <person name="Stella A."/>
            <person name="Tartarini S."/>
            <person name="Tonutti P."/>
            <person name="Arus P."/>
            <person name="Orellana A."/>
            <person name="Wells C."/>
            <person name="Main D."/>
            <person name="Vizzotto G."/>
            <person name="Silva H."/>
            <person name="Salamini F."/>
            <person name="Schmutz J."/>
            <person name="Morgante M."/>
            <person name="Rokhsar D.S."/>
        </authorList>
    </citation>
    <scope>NUCLEOTIDE SEQUENCE [LARGE SCALE GENOMIC DNA]</scope>
    <source>
        <strain evidence="2">cv. Nemared</strain>
    </source>
</reference>
<dbReference type="Gramene" id="ONH90356">
    <property type="protein sequence ID" value="ONH90356"/>
    <property type="gene ID" value="PRUPE_8G049200"/>
</dbReference>